<evidence type="ECO:0000256" key="1">
    <source>
        <dbReference type="SAM" id="MobiDB-lite"/>
    </source>
</evidence>
<dbReference type="GO" id="GO:0000009">
    <property type="term" value="F:alpha-1,6-mannosyltransferase activity"/>
    <property type="evidence" value="ECO:0007669"/>
    <property type="project" value="InterPro"/>
</dbReference>
<dbReference type="InterPro" id="IPR029044">
    <property type="entry name" value="Nucleotide-diphossugar_trans"/>
</dbReference>
<gene>
    <name evidence="2" type="ORF">SEMRO_1707_G292630.1</name>
</gene>
<proteinExistence type="predicted"/>
<dbReference type="PANTHER" id="PTHR31834:SF1">
    <property type="entry name" value="INITIATION-SPECIFIC ALPHA-1,6-MANNOSYLTRANSFERASE"/>
    <property type="match status" value="1"/>
</dbReference>
<dbReference type="GO" id="GO:0000136">
    <property type="term" value="C:mannan polymerase complex"/>
    <property type="evidence" value="ECO:0007669"/>
    <property type="project" value="TreeGrafter"/>
</dbReference>
<dbReference type="InterPro" id="IPR007577">
    <property type="entry name" value="GlycoTrfase_DXD_sugar-bd_CS"/>
</dbReference>
<feature type="region of interest" description="Disordered" evidence="1">
    <location>
        <begin position="68"/>
        <end position="114"/>
    </location>
</feature>
<organism evidence="2 3">
    <name type="scientific">Seminavis robusta</name>
    <dbReference type="NCBI Taxonomy" id="568900"/>
    <lineage>
        <taxon>Eukaryota</taxon>
        <taxon>Sar</taxon>
        <taxon>Stramenopiles</taxon>
        <taxon>Ochrophyta</taxon>
        <taxon>Bacillariophyta</taxon>
        <taxon>Bacillariophyceae</taxon>
        <taxon>Bacillariophycidae</taxon>
        <taxon>Naviculales</taxon>
        <taxon>Naviculaceae</taxon>
        <taxon>Seminavis</taxon>
    </lineage>
</organism>
<name>A0A9N8ER27_9STRA</name>
<dbReference type="PANTHER" id="PTHR31834">
    <property type="entry name" value="INITIATION-SPECIFIC ALPHA-1,6-MANNOSYLTRANSFERASE"/>
    <property type="match status" value="1"/>
</dbReference>
<keyword evidence="3" id="KW-1185">Reference proteome</keyword>
<dbReference type="AlphaFoldDB" id="A0A9N8ER27"/>
<accession>A0A9N8ER27</accession>
<evidence type="ECO:0000313" key="2">
    <source>
        <dbReference type="EMBL" id="CAB9525662.1"/>
    </source>
</evidence>
<dbReference type="Pfam" id="PF04488">
    <property type="entry name" value="Gly_transf_sug"/>
    <property type="match status" value="1"/>
</dbReference>
<dbReference type="SUPFAM" id="SSF53448">
    <property type="entry name" value="Nucleotide-diphospho-sugar transferases"/>
    <property type="match status" value="1"/>
</dbReference>
<protein>
    <submittedName>
        <fullName evidence="2">Glycosyltransferase</fullName>
    </submittedName>
</protein>
<dbReference type="OrthoDB" id="45532at2759"/>
<reference evidence="2" key="1">
    <citation type="submission" date="2020-06" db="EMBL/GenBank/DDBJ databases">
        <authorList>
            <consortium name="Plant Systems Biology data submission"/>
        </authorList>
    </citation>
    <scope>NUCLEOTIDE SEQUENCE</scope>
    <source>
        <strain evidence="2">D6</strain>
    </source>
</reference>
<dbReference type="Proteomes" id="UP001153069">
    <property type="component" value="Unassembled WGS sequence"/>
</dbReference>
<dbReference type="InterPro" id="IPR039367">
    <property type="entry name" value="Och1-like"/>
</dbReference>
<evidence type="ECO:0000313" key="3">
    <source>
        <dbReference type="Proteomes" id="UP001153069"/>
    </source>
</evidence>
<dbReference type="Gene3D" id="3.90.550.20">
    <property type="match status" value="1"/>
</dbReference>
<dbReference type="EMBL" id="CAICTM010001705">
    <property type="protein sequence ID" value="CAB9525662.1"/>
    <property type="molecule type" value="Genomic_DNA"/>
</dbReference>
<sequence>MMIPDDSSTRLARSTVPAANMEGTSNIKHNNLKLKLMRSLIRTLIGLSVLKMAYDAVQVQEKFQRGLRASSAHSTDESMILPAETARQRGDDEEPTADAQEISAATATTTRKKTPLSEIVRADEQVTCPHGLYPVQQIVNSTADMGRDRKIPRIIHMTGESKCLTEIFYNNTRKWSLDGHSFYFHDYQAKQQLLQRFWPEFPHIQIAYECLKNAGGAAVADLWRYLALWEYGGIYTDMDNEPGKLFHADAIDPDIDGFFLRSSVGLPSQYFFGISPKHPLMFLAVHDVLKEMLALADVGTFYVPGTTGPRCIRRAFLKFVSITNRGIDSATYNSYAYPEAGKFVGMLNRSVDIVGNDTTREQYVKTSSLHHAKKTDWKLMNHTDYYKLNKIPQHKTCLKLLLEQHLESIEQQEQ</sequence>
<dbReference type="GO" id="GO:0006487">
    <property type="term" value="P:protein N-linked glycosylation"/>
    <property type="evidence" value="ECO:0007669"/>
    <property type="project" value="TreeGrafter"/>
</dbReference>
<comment type="caution">
    <text evidence="2">The sequence shown here is derived from an EMBL/GenBank/DDBJ whole genome shotgun (WGS) entry which is preliminary data.</text>
</comment>